<feature type="domain" description="Resolvase/invertase-type recombinase catalytic" evidence="7">
    <location>
        <begin position="3"/>
        <end position="146"/>
    </location>
</feature>
<dbReference type="InterPro" id="IPR050639">
    <property type="entry name" value="SSR_resolvase"/>
</dbReference>
<comment type="similarity">
    <text evidence="1">Belongs to the site-specific recombinase resolvase family.</text>
</comment>
<dbReference type="SMART" id="SM00857">
    <property type="entry name" value="Resolvase"/>
    <property type="match status" value="1"/>
</dbReference>
<sequence length="194" mass="21468">MKATAIYIRVSTIGQNEAGQRREVRKWLIGNGVPPDSVRWYVDKETGDTLDRPAFTELQQAIFGGEVGAVVVWRLDRLSRKLRDGINVLCDWCEKGLRVVSVTQQIDFSGTVGKMLAAVLLGVAEMEQETRRERQKAGIEAAKEAGLYRGRKSGTTKSTPDRAKKLLGRGLNHTEIATALGVSRRTVIRYLAAV</sequence>
<dbReference type="eggNOG" id="COG1961">
    <property type="taxonomic scope" value="Bacteria"/>
</dbReference>
<evidence type="ECO:0000259" key="7">
    <source>
        <dbReference type="PROSITE" id="PS51736"/>
    </source>
</evidence>
<dbReference type="InterPro" id="IPR036162">
    <property type="entry name" value="Resolvase-like_N_sf"/>
</dbReference>
<dbReference type="InterPro" id="IPR006118">
    <property type="entry name" value="Recombinase_CS"/>
</dbReference>
<dbReference type="SUPFAM" id="SSF53041">
    <property type="entry name" value="Resolvase-like"/>
    <property type="match status" value="1"/>
</dbReference>
<evidence type="ECO:0000256" key="5">
    <source>
        <dbReference type="PIRSR" id="PIRSR606118-50"/>
    </source>
</evidence>
<keyword evidence="4" id="KW-0233">DNA recombination</keyword>
<dbReference type="Proteomes" id="UP000001887">
    <property type="component" value="Chromosome"/>
</dbReference>
<dbReference type="InterPro" id="IPR006119">
    <property type="entry name" value="Resolv_N"/>
</dbReference>
<dbReference type="InterPro" id="IPR006120">
    <property type="entry name" value="Resolvase_HTH_dom"/>
</dbReference>
<evidence type="ECO:0000256" key="2">
    <source>
        <dbReference type="ARBA" id="ARBA00022908"/>
    </source>
</evidence>
<keyword evidence="3" id="KW-0238">DNA-binding</keyword>
<gene>
    <name evidence="8" type="ordered locus">Psta_0449</name>
</gene>
<dbReference type="Gene3D" id="3.40.50.1390">
    <property type="entry name" value="Resolvase, N-terminal catalytic domain"/>
    <property type="match status" value="1"/>
</dbReference>
<dbReference type="KEGG" id="psl:Psta_0449"/>
<dbReference type="EMBL" id="CP001848">
    <property type="protein sequence ID" value="ADB15137.1"/>
    <property type="molecule type" value="Genomic_DNA"/>
</dbReference>
<dbReference type="GO" id="GO:0003677">
    <property type="term" value="F:DNA binding"/>
    <property type="evidence" value="ECO:0007669"/>
    <property type="project" value="UniProtKB-KW"/>
</dbReference>
<name>D2R3A6_PIRSD</name>
<dbReference type="HOGENOM" id="CLU_010686_8_0_0"/>
<dbReference type="PANTHER" id="PTHR30461">
    <property type="entry name" value="DNA-INVERTASE FROM LAMBDOID PROPHAGE"/>
    <property type="match status" value="1"/>
</dbReference>
<evidence type="ECO:0000256" key="4">
    <source>
        <dbReference type="ARBA" id="ARBA00023172"/>
    </source>
</evidence>
<dbReference type="InterPro" id="IPR009057">
    <property type="entry name" value="Homeodomain-like_sf"/>
</dbReference>
<dbReference type="STRING" id="530564.Psta_0449"/>
<feature type="active site" description="O-(5'-phospho-DNA)-serine intermediate" evidence="5 6">
    <location>
        <position position="11"/>
    </location>
</feature>
<protein>
    <submittedName>
        <fullName evidence="8">Resolvase domain protein</fullName>
    </submittedName>
</protein>
<evidence type="ECO:0000313" key="9">
    <source>
        <dbReference type="Proteomes" id="UP000001887"/>
    </source>
</evidence>
<accession>D2R3A6</accession>
<dbReference type="Pfam" id="PF02796">
    <property type="entry name" value="HTH_7"/>
    <property type="match status" value="1"/>
</dbReference>
<dbReference type="CDD" id="cd03768">
    <property type="entry name" value="SR_ResInv"/>
    <property type="match status" value="1"/>
</dbReference>
<evidence type="ECO:0000313" key="8">
    <source>
        <dbReference type="EMBL" id="ADB15137.1"/>
    </source>
</evidence>
<dbReference type="SUPFAM" id="SSF46689">
    <property type="entry name" value="Homeodomain-like"/>
    <property type="match status" value="1"/>
</dbReference>
<dbReference type="PANTHER" id="PTHR30461:SF2">
    <property type="entry name" value="SERINE RECOMBINASE PINE-RELATED"/>
    <property type="match status" value="1"/>
</dbReference>
<keyword evidence="9" id="KW-1185">Reference proteome</keyword>
<dbReference type="GO" id="GO:0000150">
    <property type="term" value="F:DNA strand exchange activity"/>
    <property type="evidence" value="ECO:0007669"/>
    <property type="project" value="InterPro"/>
</dbReference>
<evidence type="ECO:0000256" key="3">
    <source>
        <dbReference type="ARBA" id="ARBA00023125"/>
    </source>
</evidence>
<organism evidence="8 9">
    <name type="scientific">Pirellula staleyi (strain ATCC 27377 / DSM 6068 / ICPB 4128)</name>
    <name type="common">Pirella staleyi</name>
    <dbReference type="NCBI Taxonomy" id="530564"/>
    <lineage>
        <taxon>Bacteria</taxon>
        <taxon>Pseudomonadati</taxon>
        <taxon>Planctomycetota</taxon>
        <taxon>Planctomycetia</taxon>
        <taxon>Pirellulales</taxon>
        <taxon>Pirellulaceae</taxon>
        <taxon>Pirellula</taxon>
    </lineage>
</organism>
<dbReference type="PROSITE" id="PS00397">
    <property type="entry name" value="RECOMBINASES_1"/>
    <property type="match status" value="1"/>
</dbReference>
<evidence type="ECO:0000256" key="1">
    <source>
        <dbReference type="ARBA" id="ARBA00009913"/>
    </source>
</evidence>
<proteinExistence type="inferred from homology"/>
<dbReference type="Pfam" id="PF00239">
    <property type="entry name" value="Resolvase"/>
    <property type="match status" value="1"/>
</dbReference>
<dbReference type="PROSITE" id="PS51736">
    <property type="entry name" value="RECOMBINASES_3"/>
    <property type="match status" value="1"/>
</dbReference>
<dbReference type="GO" id="GO:0015074">
    <property type="term" value="P:DNA integration"/>
    <property type="evidence" value="ECO:0007669"/>
    <property type="project" value="UniProtKB-KW"/>
</dbReference>
<dbReference type="AlphaFoldDB" id="D2R3A6"/>
<reference evidence="8 9" key="1">
    <citation type="journal article" date="2009" name="Stand. Genomic Sci.">
        <title>Complete genome sequence of Pirellula staleyi type strain (ATCC 27377).</title>
        <authorList>
            <person name="Clum A."/>
            <person name="Tindall B.J."/>
            <person name="Sikorski J."/>
            <person name="Ivanova N."/>
            <person name="Mavrommatis K."/>
            <person name="Lucas S."/>
            <person name="Glavina del Rio T."/>
            <person name="Nolan M."/>
            <person name="Chen F."/>
            <person name="Tice H."/>
            <person name="Pitluck S."/>
            <person name="Cheng J.F."/>
            <person name="Chertkov O."/>
            <person name="Brettin T."/>
            <person name="Han C."/>
            <person name="Detter J.C."/>
            <person name="Kuske C."/>
            <person name="Bruce D."/>
            <person name="Goodwin L."/>
            <person name="Ovchinikova G."/>
            <person name="Pati A."/>
            <person name="Mikhailova N."/>
            <person name="Chen A."/>
            <person name="Palaniappan K."/>
            <person name="Land M."/>
            <person name="Hauser L."/>
            <person name="Chang Y.J."/>
            <person name="Jeffries C.D."/>
            <person name="Chain P."/>
            <person name="Rohde M."/>
            <person name="Goker M."/>
            <person name="Bristow J."/>
            <person name="Eisen J.A."/>
            <person name="Markowitz V."/>
            <person name="Hugenholtz P."/>
            <person name="Kyrpides N.C."/>
            <person name="Klenk H.P."/>
            <person name="Lapidus A."/>
        </authorList>
    </citation>
    <scope>NUCLEOTIDE SEQUENCE [LARGE SCALE GENOMIC DNA]</scope>
    <source>
        <strain evidence="9">ATCC 27377 / DSM 6068 / ICPB 4128</strain>
    </source>
</reference>
<dbReference type="Gene3D" id="1.10.10.60">
    <property type="entry name" value="Homeodomain-like"/>
    <property type="match status" value="1"/>
</dbReference>
<evidence type="ECO:0000256" key="6">
    <source>
        <dbReference type="PROSITE-ProRule" id="PRU10137"/>
    </source>
</evidence>
<keyword evidence="2" id="KW-0229">DNA integration</keyword>